<sequence>MDKGDIYEETVSMSKHRAQHEREASGHGKHAVTPERVREAEHKAREVAAKTHGKTEKATVKHRSRLG</sequence>
<dbReference type="Proteomes" id="UP000198873">
    <property type="component" value="Unassembled WGS sequence"/>
</dbReference>
<reference evidence="3" key="1">
    <citation type="submission" date="2016-10" db="EMBL/GenBank/DDBJ databases">
        <authorList>
            <person name="Varghese N."/>
            <person name="Submissions S."/>
        </authorList>
    </citation>
    <scope>NUCLEOTIDE SEQUENCE [LARGE SCALE GENOMIC DNA]</scope>
    <source>
        <strain evidence="3">CGMCC 4.7047</strain>
    </source>
</reference>
<evidence type="ECO:0000313" key="3">
    <source>
        <dbReference type="Proteomes" id="UP000198873"/>
    </source>
</evidence>
<proteinExistence type="predicted"/>
<dbReference type="STRING" id="1176198.SAMN05444716_104538"/>
<protein>
    <submittedName>
        <fullName evidence="2">Uncharacterized protein</fullName>
    </submittedName>
</protein>
<name>A0A1I6TCF5_9ACTN</name>
<accession>A0A1I6TCF5</accession>
<gene>
    <name evidence="2" type="ORF">SAMN05444716_104538</name>
</gene>
<dbReference type="EMBL" id="FPAB01000004">
    <property type="protein sequence ID" value="SFS86717.1"/>
    <property type="molecule type" value="Genomic_DNA"/>
</dbReference>
<organism evidence="2 3">
    <name type="scientific">Streptomyces harbinensis</name>
    <dbReference type="NCBI Taxonomy" id="1176198"/>
    <lineage>
        <taxon>Bacteria</taxon>
        <taxon>Bacillati</taxon>
        <taxon>Actinomycetota</taxon>
        <taxon>Actinomycetes</taxon>
        <taxon>Kitasatosporales</taxon>
        <taxon>Streptomycetaceae</taxon>
        <taxon>Streptomyces</taxon>
    </lineage>
</organism>
<keyword evidence="3" id="KW-1185">Reference proteome</keyword>
<evidence type="ECO:0000313" key="2">
    <source>
        <dbReference type="EMBL" id="SFS86717.1"/>
    </source>
</evidence>
<feature type="region of interest" description="Disordered" evidence="1">
    <location>
        <begin position="1"/>
        <end position="67"/>
    </location>
</feature>
<evidence type="ECO:0000256" key="1">
    <source>
        <dbReference type="SAM" id="MobiDB-lite"/>
    </source>
</evidence>
<dbReference type="AlphaFoldDB" id="A0A1I6TCF5"/>
<feature type="compositionally biased region" description="Basic and acidic residues" evidence="1">
    <location>
        <begin position="20"/>
        <end position="59"/>
    </location>
</feature>